<feature type="transmembrane region" description="Helical" evidence="1">
    <location>
        <begin position="139"/>
        <end position="158"/>
    </location>
</feature>
<dbReference type="Proteomes" id="UP000198756">
    <property type="component" value="Unassembled WGS sequence"/>
</dbReference>
<keyword evidence="1" id="KW-0472">Membrane</keyword>
<protein>
    <recommendedName>
        <fullName evidence="4">DUF1538 domain-containing protein</fullName>
    </recommendedName>
</protein>
<feature type="transmembrane region" description="Helical" evidence="1">
    <location>
        <begin position="226"/>
        <end position="247"/>
    </location>
</feature>
<evidence type="ECO:0000256" key="1">
    <source>
        <dbReference type="SAM" id="Phobius"/>
    </source>
</evidence>
<feature type="transmembrane region" description="Helical" evidence="1">
    <location>
        <begin position="12"/>
        <end position="34"/>
    </location>
</feature>
<proteinExistence type="predicted"/>
<keyword evidence="1" id="KW-1133">Transmembrane helix</keyword>
<keyword evidence="1" id="KW-0812">Transmembrane</keyword>
<dbReference type="EMBL" id="FMXE01000012">
    <property type="protein sequence ID" value="SDA73778.1"/>
    <property type="molecule type" value="Genomic_DNA"/>
</dbReference>
<feature type="transmembrane region" description="Helical" evidence="1">
    <location>
        <begin position="99"/>
        <end position="119"/>
    </location>
</feature>
<keyword evidence="3" id="KW-1185">Reference proteome</keyword>
<dbReference type="OrthoDB" id="1436654at2"/>
<evidence type="ECO:0000313" key="2">
    <source>
        <dbReference type="EMBL" id="SDA73778.1"/>
    </source>
</evidence>
<dbReference type="AlphaFoldDB" id="A0A1G5XTG9"/>
<dbReference type="STRING" id="279824.SAMN03080617_01977"/>
<feature type="transmembrane region" description="Helical" evidence="1">
    <location>
        <begin position="46"/>
        <end position="64"/>
    </location>
</feature>
<evidence type="ECO:0008006" key="4">
    <source>
        <dbReference type="Google" id="ProtNLM"/>
    </source>
</evidence>
<feature type="transmembrane region" description="Helical" evidence="1">
    <location>
        <begin position="164"/>
        <end position="182"/>
    </location>
</feature>
<name>A0A1G5XTG9_9BACT</name>
<evidence type="ECO:0000313" key="3">
    <source>
        <dbReference type="Proteomes" id="UP000198756"/>
    </source>
</evidence>
<dbReference type="InterPro" id="IPR011435">
    <property type="entry name" value="UmpAB"/>
</dbReference>
<accession>A0A1G5XTG9</accession>
<dbReference type="RefSeq" id="WP_092729783.1">
    <property type="nucleotide sequence ID" value="NZ_FMXE01000012.1"/>
</dbReference>
<organism evidence="2 3">
    <name type="scientific">Algoriphagus alkaliphilus</name>
    <dbReference type="NCBI Taxonomy" id="279824"/>
    <lineage>
        <taxon>Bacteria</taxon>
        <taxon>Pseudomonadati</taxon>
        <taxon>Bacteroidota</taxon>
        <taxon>Cytophagia</taxon>
        <taxon>Cytophagales</taxon>
        <taxon>Cyclobacteriaceae</taxon>
        <taxon>Algoriphagus</taxon>
    </lineage>
</organism>
<gene>
    <name evidence="2" type="ORF">SAMN03080617_01977</name>
</gene>
<feature type="transmembrane region" description="Helical" evidence="1">
    <location>
        <begin position="194"/>
        <end position="214"/>
    </location>
</feature>
<sequence length="261" mass="28313">MKSINLVIEFGSILLDTIRDVAPILMLIAFYQILVIKKPIPNLRNVFLGFVFVILGLAFFLMGLEKALFPIGKIMAFQLSSPEFVKPDLDGKIFWGSYYWIYIFSALVGFSTTLAEPALKAVAIKANTISGGSLNEWTLRLTVAFGAGTALALGTFRIVTGTPLYYYLIVSYLIVIVQTIFAPKSMVALAYDSGGVTTSTVTVPIVAALGIGLSSSVEGSNPALDGFGLIALVCMFPIITVLGYLQLIELIKKRFKKHPTP</sequence>
<dbReference type="Pfam" id="PF07556">
    <property type="entry name" value="DUF1538"/>
    <property type="match status" value="1"/>
</dbReference>
<reference evidence="3" key="1">
    <citation type="submission" date="2016-10" db="EMBL/GenBank/DDBJ databases">
        <authorList>
            <person name="Varghese N."/>
            <person name="Submissions S."/>
        </authorList>
    </citation>
    <scope>NUCLEOTIDE SEQUENCE [LARGE SCALE GENOMIC DNA]</scope>
    <source>
        <strain evidence="3">DSM 22703</strain>
    </source>
</reference>